<dbReference type="Pfam" id="PF08268">
    <property type="entry name" value="FBA_3"/>
    <property type="match status" value="1"/>
</dbReference>
<dbReference type="PROSITE" id="PS50181">
    <property type="entry name" value="FBOX"/>
    <property type="match status" value="1"/>
</dbReference>
<accession>A0A1S3X4N5</accession>
<dbReference type="InterPro" id="IPR017451">
    <property type="entry name" value="F-box-assoc_interact_dom"/>
</dbReference>
<evidence type="ECO:0000313" key="2">
    <source>
        <dbReference type="RefSeq" id="XP_016434950.1"/>
    </source>
</evidence>
<dbReference type="NCBIfam" id="TIGR01640">
    <property type="entry name" value="F_box_assoc_1"/>
    <property type="match status" value="1"/>
</dbReference>
<dbReference type="PANTHER" id="PTHR31111">
    <property type="entry name" value="BNAA05G37150D PROTEIN-RELATED"/>
    <property type="match status" value="1"/>
</dbReference>
<sequence>MEANVTKLFDVPITVSNPMLRNFKNEKQKIVKKYVFVKSDCDCKRRGAYEVTIMDLPRAIMVEILSRLPIKPIFHAKSVCKPSILELKAGYDYYSLPRNRHVMLSPKFHLPPPKPNIGGLYEPALEKIGSCNWFICMLDGDKYDENHSIYISNPLLGEYFKVKLPKYEKRVRHVAYAFCFSEGSRQYKVLRSVVRSRPKVSELEVYTLGVDEKWRNAGKAPYPLCGSFRLSANVNGALHWLDDERTKKSASIYSFNIATEEVKPVPVPVDLETPSFCLRLVELGNCLCLPDNSYMTHVDIWWMKEYGIAESWIKDRILMDSILPGIPRSNFIPIIIWKDGEILMQSEYAAQLVSYNPKEKKFRKVNVYGNGSAATRYIPSFFSLKTIVGDSFQVSNVYPKKTEIV</sequence>
<dbReference type="RefSeq" id="XP_016434950.1">
    <property type="nucleotide sequence ID" value="XM_016579464.1"/>
</dbReference>
<reference evidence="2" key="1">
    <citation type="submission" date="2025-08" db="UniProtKB">
        <authorList>
            <consortium name="RefSeq"/>
        </authorList>
    </citation>
    <scope>IDENTIFICATION</scope>
</reference>
<feature type="domain" description="F-box" evidence="1">
    <location>
        <begin position="50"/>
        <end position="96"/>
    </location>
</feature>
<proteinExistence type="predicted"/>
<dbReference type="OrthoDB" id="610337at2759"/>
<organism evidence="2">
    <name type="scientific">Nicotiana tabacum</name>
    <name type="common">Common tobacco</name>
    <dbReference type="NCBI Taxonomy" id="4097"/>
    <lineage>
        <taxon>Eukaryota</taxon>
        <taxon>Viridiplantae</taxon>
        <taxon>Streptophyta</taxon>
        <taxon>Embryophyta</taxon>
        <taxon>Tracheophyta</taxon>
        <taxon>Spermatophyta</taxon>
        <taxon>Magnoliopsida</taxon>
        <taxon>eudicotyledons</taxon>
        <taxon>Gunneridae</taxon>
        <taxon>Pentapetalae</taxon>
        <taxon>asterids</taxon>
        <taxon>lamiids</taxon>
        <taxon>Solanales</taxon>
        <taxon>Solanaceae</taxon>
        <taxon>Nicotianoideae</taxon>
        <taxon>Nicotianeae</taxon>
        <taxon>Nicotiana</taxon>
    </lineage>
</organism>
<dbReference type="PaxDb" id="4097-A0A1S3X4N5"/>
<name>A0A1S3X4N5_TOBAC</name>
<gene>
    <name evidence="2" type="primary">LOC107761257</name>
</gene>
<protein>
    <submittedName>
        <fullName evidence="2">F-box protein At3g07870-like</fullName>
    </submittedName>
</protein>
<dbReference type="PANTHER" id="PTHR31111:SF44">
    <property type="entry name" value="F-BOX DOMAIN-CONTAINING PROTEIN"/>
    <property type="match status" value="1"/>
</dbReference>
<dbReference type="InterPro" id="IPR013187">
    <property type="entry name" value="F-box-assoc_dom_typ3"/>
</dbReference>
<dbReference type="InterPro" id="IPR036047">
    <property type="entry name" value="F-box-like_dom_sf"/>
</dbReference>
<dbReference type="KEGG" id="nta:107761257"/>
<dbReference type="Pfam" id="PF00646">
    <property type="entry name" value="F-box"/>
    <property type="match status" value="1"/>
</dbReference>
<evidence type="ECO:0000259" key="1">
    <source>
        <dbReference type="PROSITE" id="PS50181"/>
    </source>
</evidence>
<dbReference type="OMA" id="TCETHDS"/>
<dbReference type="InterPro" id="IPR001810">
    <property type="entry name" value="F-box_dom"/>
</dbReference>
<dbReference type="AlphaFoldDB" id="A0A1S3X4N5"/>
<dbReference type="SUPFAM" id="SSF81383">
    <property type="entry name" value="F-box domain"/>
    <property type="match status" value="1"/>
</dbReference>
<dbReference type="STRING" id="4097.A0A1S3X4N5"/>